<name>A0A2P2QSV6_RHIMU</name>
<proteinExistence type="predicted"/>
<protein>
    <submittedName>
        <fullName evidence="1">Uncharacterized protein</fullName>
    </submittedName>
</protein>
<accession>A0A2P2QSV6</accession>
<reference evidence="1" key="1">
    <citation type="submission" date="2018-02" db="EMBL/GenBank/DDBJ databases">
        <title>Rhizophora mucronata_Transcriptome.</title>
        <authorList>
            <person name="Meera S.P."/>
            <person name="Sreeshan A."/>
            <person name="Augustine A."/>
        </authorList>
    </citation>
    <scope>NUCLEOTIDE SEQUENCE</scope>
    <source>
        <tissue evidence="1">Leaf</tissue>
    </source>
</reference>
<organism evidence="1">
    <name type="scientific">Rhizophora mucronata</name>
    <name type="common">Asiatic mangrove</name>
    <dbReference type="NCBI Taxonomy" id="61149"/>
    <lineage>
        <taxon>Eukaryota</taxon>
        <taxon>Viridiplantae</taxon>
        <taxon>Streptophyta</taxon>
        <taxon>Embryophyta</taxon>
        <taxon>Tracheophyta</taxon>
        <taxon>Spermatophyta</taxon>
        <taxon>Magnoliopsida</taxon>
        <taxon>eudicotyledons</taxon>
        <taxon>Gunneridae</taxon>
        <taxon>Pentapetalae</taxon>
        <taxon>rosids</taxon>
        <taxon>fabids</taxon>
        <taxon>Malpighiales</taxon>
        <taxon>Rhizophoraceae</taxon>
        <taxon>Rhizophora</taxon>
    </lineage>
</organism>
<evidence type="ECO:0000313" key="1">
    <source>
        <dbReference type="EMBL" id="MBX69991.1"/>
    </source>
</evidence>
<sequence>MLFLFAAKTSYSWRKKFT</sequence>
<dbReference type="EMBL" id="GGEC01089507">
    <property type="protein sequence ID" value="MBX69991.1"/>
    <property type="molecule type" value="Transcribed_RNA"/>
</dbReference>
<dbReference type="AlphaFoldDB" id="A0A2P2QSV6"/>